<dbReference type="AlphaFoldDB" id="A0A1D1V6I8"/>
<accession>A0A1D1V6I8</accession>
<proteinExistence type="predicted"/>
<reference evidence="1 2" key="1">
    <citation type="journal article" date="2016" name="Nat. Commun.">
        <title>Extremotolerant tardigrade genome and improved radiotolerance of human cultured cells by tardigrade-unique protein.</title>
        <authorList>
            <person name="Hashimoto T."/>
            <person name="Horikawa D.D."/>
            <person name="Saito Y."/>
            <person name="Kuwahara H."/>
            <person name="Kozuka-Hata H."/>
            <person name="Shin-I T."/>
            <person name="Minakuchi Y."/>
            <person name="Ohishi K."/>
            <person name="Motoyama A."/>
            <person name="Aizu T."/>
            <person name="Enomoto A."/>
            <person name="Kondo K."/>
            <person name="Tanaka S."/>
            <person name="Hara Y."/>
            <person name="Koshikawa S."/>
            <person name="Sagara H."/>
            <person name="Miura T."/>
            <person name="Yokobori S."/>
            <person name="Miyagawa K."/>
            <person name="Suzuki Y."/>
            <person name="Kubo T."/>
            <person name="Oyama M."/>
            <person name="Kohara Y."/>
            <person name="Fujiyama A."/>
            <person name="Arakawa K."/>
            <person name="Katayama T."/>
            <person name="Toyoda A."/>
            <person name="Kunieda T."/>
        </authorList>
    </citation>
    <scope>NUCLEOTIDE SEQUENCE [LARGE SCALE GENOMIC DNA]</scope>
    <source>
        <strain evidence="1 2">YOKOZUNA-1</strain>
    </source>
</reference>
<evidence type="ECO:0000313" key="2">
    <source>
        <dbReference type="Proteomes" id="UP000186922"/>
    </source>
</evidence>
<evidence type="ECO:0000313" key="1">
    <source>
        <dbReference type="EMBL" id="GAU97309.1"/>
    </source>
</evidence>
<sequence>MVFLAVNLYPSPVWGNFTWYRDSPDDEVARQAFRSLMVFGLEITASTTADNTQAFWSEVLKQSRERYNFTFSEFQQRHVDPIVIHFYESVTLYATIVSRMYAMRRLHVGFELYATCNELYLCQPSNGTGALQQKQRPPSGLRFALIQSFSWRI</sequence>
<name>A0A1D1V6I8_RAMVA</name>
<dbReference type="OrthoDB" id="10065302at2759"/>
<dbReference type="Proteomes" id="UP000186922">
    <property type="component" value="Unassembled WGS sequence"/>
</dbReference>
<dbReference type="EMBL" id="BDGG01000004">
    <property type="protein sequence ID" value="GAU97309.1"/>
    <property type="molecule type" value="Genomic_DNA"/>
</dbReference>
<dbReference type="Gene3D" id="3.40.50.2300">
    <property type="match status" value="1"/>
</dbReference>
<gene>
    <name evidence="1" type="primary">RvY_08629-1</name>
    <name evidence="1" type="synonym">RvY_08629.1</name>
    <name evidence="1" type="ORF">RvY_08629</name>
</gene>
<protein>
    <submittedName>
        <fullName evidence="1">Uncharacterized protein</fullName>
    </submittedName>
</protein>
<comment type="caution">
    <text evidence="1">The sequence shown here is derived from an EMBL/GenBank/DDBJ whole genome shotgun (WGS) entry which is preliminary data.</text>
</comment>
<organism evidence="1 2">
    <name type="scientific">Ramazzottius varieornatus</name>
    <name type="common">Water bear</name>
    <name type="synonym">Tardigrade</name>
    <dbReference type="NCBI Taxonomy" id="947166"/>
    <lineage>
        <taxon>Eukaryota</taxon>
        <taxon>Metazoa</taxon>
        <taxon>Ecdysozoa</taxon>
        <taxon>Tardigrada</taxon>
        <taxon>Eutardigrada</taxon>
        <taxon>Parachela</taxon>
        <taxon>Hypsibioidea</taxon>
        <taxon>Ramazzottiidae</taxon>
        <taxon>Ramazzottius</taxon>
    </lineage>
</organism>
<dbReference type="InterPro" id="IPR028082">
    <property type="entry name" value="Peripla_BP_I"/>
</dbReference>
<keyword evidence="2" id="KW-1185">Reference proteome</keyword>
<dbReference type="SUPFAM" id="SSF53822">
    <property type="entry name" value="Periplasmic binding protein-like I"/>
    <property type="match status" value="1"/>
</dbReference>